<reference evidence="4 5" key="1">
    <citation type="journal article" date="2016" name="J. Biotechnol.">
        <title>First complete genome sequence of a species in the genus Microterricola, an extremophilic cold active enzyme producing bacterial strain ERGS5:02 isolated from Sikkim Himalaya.</title>
        <authorList>
            <person name="Himanshu"/>
            <person name="Swarnkar M.K."/>
            <person name="Singh D."/>
            <person name="Kumar R."/>
        </authorList>
    </citation>
    <scope>NUCLEOTIDE SEQUENCE [LARGE SCALE GENOMIC DNA]</scope>
    <source>
        <strain evidence="4 5">ERGS5:02</strain>
    </source>
</reference>
<dbReference type="RefSeq" id="WP_067230462.1">
    <property type="nucleotide sequence ID" value="NZ_CP014145.1"/>
</dbReference>
<dbReference type="GO" id="GO:0030261">
    <property type="term" value="P:chromosome condensation"/>
    <property type="evidence" value="ECO:0007669"/>
    <property type="project" value="UniProtKB-KW"/>
</dbReference>
<sequence>MADKSLNKTELVAKIAASTNQSQATVDAVLGGLFDALAESVSAGVKVSIPGWLAVERTHRAARTGRNPQTGATIEIAAGYSVKVSAGSKLKAAAKA</sequence>
<protein>
    <submittedName>
        <fullName evidence="4">Integration host factor</fullName>
    </submittedName>
</protein>
<dbReference type="EMBL" id="CP014145">
    <property type="protein sequence ID" value="AMB59824.1"/>
    <property type="molecule type" value="Genomic_DNA"/>
</dbReference>
<evidence type="ECO:0000313" key="5">
    <source>
        <dbReference type="Proteomes" id="UP000058305"/>
    </source>
</evidence>
<evidence type="ECO:0000256" key="2">
    <source>
        <dbReference type="ARBA" id="ARBA00023125"/>
    </source>
</evidence>
<accession>A0A120I188</accession>
<dbReference type="Pfam" id="PF00216">
    <property type="entry name" value="Bac_DNA_binding"/>
    <property type="match status" value="1"/>
</dbReference>
<dbReference type="SUPFAM" id="SSF47729">
    <property type="entry name" value="IHF-like DNA-binding proteins"/>
    <property type="match status" value="1"/>
</dbReference>
<dbReference type="GO" id="GO:0030527">
    <property type="term" value="F:structural constituent of chromatin"/>
    <property type="evidence" value="ECO:0007669"/>
    <property type="project" value="InterPro"/>
</dbReference>
<keyword evidence="2" id="KW-0238">DNA-binding</keyword>
<reference evidence="5" key="2">
    <citation type="submission" date="2016-01" db="EMBL/GenBank/DDBJ databases">
        <title>First complete genome sequence of a species in the genus Microterricola, an extremophilic cold active enzyme producing strain ERGS5:02 isolated from Sikkim Himalaya.</title>
        <authorList>
            <person name="Kumar R."/>
            <person name="Singh D."/>
            <person name="Swarnkar M.K."/>
        </authorList>
    </citation>
    <scope>NUCLEOTIDE SEQUENCE [LARGE SCALE GENOMIC DNA]</scope>
    <source>
        <strain evidence="5">ERGS5:02</strain>
    </source>
</reference>
<evidence type="ECO:0000313" key="4">
    <source>
        <dbReference type="EMBL" id="AMB59824.1"/>
    </source>
</evidence>
<keyword evidence="1" id="KW-0226">DNA condensation</keyword>
<dbReference type="CDD" id="cd14435">
    <property type="entry name" value="SPO1_TF1_like"/>
    <property type="match status" value="1"/>
</dbReference>
<evidence type="ECO:0000256" key="1">
    <source>
        <dbReference type="ARBA" id="ARBA00023067"/>
    </source>
</evidence>
<dbReference type="InterPro" id="IPR000119">
    <property type="entry name" value="Hist_DNA-bd"/>
</dbReference>
<dbReference type="AlphaFoldDB" id="A0A120I188"/>
<dbReference type="OrthoDB" id="9799835at2"/>
<dbReference type="PANTHER" id="PTHR33175:SF3">
    <property type="entry name" value="DNA-BINDING PROTEIN HU-BETA"/>
    <property type="match status" value="1"/>
</dbReference>
<proteinExistence type="inferred from homology"/>
<dbReference type="PANTHER" id="PTHR33175">
    <property type="entry name" value="DNA-BINDING PROTEIN HU"/>
    <property type="match status" value="1"/>
</dbReference>
<evidence type="ECO:0000256" key="3">
    <source>
        <dbReference type="RuleBase" id="RU003939"/>
    </source>
</evidence>
<dbReference type="GO" id="GO:0005829">
    <property type="term" value="C:cytosol"/>
    <property type="evidence" value="ECO:0007669"/>
    <property type="project" value="TreeGrafter"/>
</dbReference>
<dbReference type="Gene3D" id="4.10.520.10">
    <property type="entry name" value="IHF-like DNA-binding proteins"/>
    <property type="match status" value="1"/>
</dbReference>
<keyword evidence="5" id="KW-1185">Reference proteome</keyword>
<dbReference type="GO" id="GO:0003677">
    <property type="term" value="F:DNA binding"/>
    <property type="evidence" value="ECO:0007669"/>
    <property type="project" value="UniProtKB-KW"/>
</dbReference>
<organism evidence="4 5">
    <name type="scientific">Microterricola viridarii</name>
    <dbReference type="NCBI Taxonomy" id="412690"/>
    <lineage>
        <taxon>Bacteria</taxon>
        <taxon>Bacillati</taxon>
        <taxon>Actinomycetota</taxon>
        <taxon>Actinomycetes</taxon>
        <taxon>Micrococcales</taxon>
        <taxon>Microbacteriaceae</taxon>
        <taxon>Microterricola</taxon>
    </lineage>
</organism>
<dbReference type="InterPro" id="IPR010992">
    <property type="entry name" value="IHF-like_DNA-bd_dom_sf"/>
</dbReference>
<comment type="similarity">
    <text evidence="3">Belongs to the bacterial histone-like protein family.</text>
</comment>
<gene>
    <name evidence="4" type="ORF">AWU67_14225</name>
</gene>
<dbReference type="SMART" id="SM00411">
    <property type="entry name" value="BHL"/>
    <property type="match status" value="1"/>
</dbReference>
<name>A0A120I188_9MICO</name>
<dbReference type="KEGG" id="mvd:AWU67_14225"/>
<dbReference type="Proteomes" id="UP000058305">
    <property type="component" value="Chromosome"/>
</dbReference>